<accession>Q94556</accession>
<dbReference type="FlyBase" id="FBgn0044140">
    <property type="gene designation" value="Dvir\flea\polyprotein"/>
</dbReference>
<evidence type="ECO:0008006" key="3">
    <source>
        <dbReference type="Google" id="ProtNLM"/>
    </source>
</evidence>
<dbReference type="AlphaFoldDB" id="Q94556"/>
<feature type="non-terminal residue" evidence="1">
    <location>
        <position position="1"/>
    </location>
</feature>
<name>Q94556_DROVI</name>
<reference evidence="1" key="1">
    <citation type="journal article" date="1997" name="J. Mol. Evol.">
        <title>Identification and characterization of the Cecropin antibacterial protein gene locus in Drosophila virilis.</title>
        <authorList>
            <person name="Zhou X."/>
            <person name="Nguyen T."/>
            <person name="Kimbrell D.A."/>
        </authorList>
    </citation>
    <scope>NUCLEOTIDE SEQUENCE</scope>
</reference>
<organism evidence="1">
    <name type="scientific">Drosophila virilis</name>
    <name type="common">Fruit fly</name>
    <dbReference type="NCBI Taxonomy" id="7244"/>
    <lineage>
        <taxon>Eukaryota</taxon>
        <taxon>Metazoa</taxon>
        <taxon>Ecdysozoa</taxon>
        <taxon>Arthropoda</taxon>
        <taxon>Hexapoda</taxon>
        <taxon>Insecta</taxon>
        <taxon>Pterygota</taxon>
        <taxon>Neoptera</taxon>
        <taxon>Endopterygota</taxon>
        <taxon>Diptera</taxon>
        <taxon>Brachycera</taxon>
        <taxon>Muscomorpha</taxon>
        <taxon>Ephydroidea</taxon>
        <taxon>Drosophilidae</taxon>
        <taxon>Drosophila</taxon>
    </lineage>
</organism>
<evidence type="ECO:0000313" key="1">
    <source>
        <dbReference type="EMBL" id="AAB18321.1"/>
    </source>
</evidence>
<proteinExistence type="predicted"/>
<dbReference type="SUPFAM" id="SSF50630">
    <property type="entry name" value="Acid proteases"/>
    <property type="match status" value="1"/>
</dbReference>
<dbReference type="InterPro" id="IPR021109">
    <property type="entry name" value="Peptidase_aspartic_dom_sf"/>
</dbReference>
<dbReference type="EMBL" id="AH003687">
    <property type="protein sequence ID" value="AAB18321.1"/>
    <property type="molecule type" value="Genomic_DNA"/>
</dbReference>
<sequence length="174" mass="19346">SRAVEKKEGQNANTMINKANSSGKCIFKELSCKNICFSALIDTGCDLCLIRDDILKELGKVELNNEKQCLVGICNSELNTLGSFVTQVEVDGILLDITFHVTSRDDIQYSAVIGNSVLKQADLIVSENFVEFRPKVKDNANERVIDKTSTITEDTVENKKPDIELLQVDLDEFV</sequence>
<protein>
    <recommendedName>
        <fullName evidence="3">Peptidase A2 domain-containing protein</fullName>
    </recommendedName>
</protein>
<gene>
    <name evidence="2" type="primary">polyprotein</name>
</gene>
<dbReference type="Gene3D" id="2.40.70.10">
    <property type="entry name" value="Acid Proteases"/>
    <property type="match status" value="1"/>
</dbReference>
<evidence type="ECO:0000313" key="2">
    <source>
        <dbReference type="FlyBase" id="FBgn0044140"/>
    </source>
</evidence>